<dbReference type="EMBL" id="MT418680">
    <property type="protein sequence ID" value="QKF94156.1"/>
    <property type="molecule type" value="Genomic_DNA"/>
</dbReference>
<keyword evidence="1" id="KW-0067">ATP-binding</keyword>
<dbReference type="SUPFAM" id="SSF52540">
    <property type="entry name" value="P-loop containing nucleoside triphosphate hydrolases"/>
    <property type="match status" value="1"/>
</dbReference>
<proteinExistence type="predicted"/>
<protein>
    <submittedName>
        <fullName evidence="1">Helicase</fullName>
    </submittedName>
</protein>
<dbReference type="InterPro" id="IPR027417">
    <property type="entry name" value="P-loop_NTPase"/>
</dbReference>
<keyword evidence="1" id="KW-0378">Hydrolase</keyword>
<dbReference type="Proteomes" id="UP001162001">
    <property type="component" value="Segment"/>
</dbReference>
<evidence type="ECO:0000313" key="1">
    <source>
        <dbReference type="EMBL" id="QKF94156.1"/>
    </source>
</evidence>
<dbReference type="Gene3D" id="3.40.50.300">
    <property type="entry name" value="P-loop containing nucleotide triphosphate hydrolases"/>
    <property type="match status" value="1"/>
</dbReference>
<organism evidence="1 2">
    <name type="scientific">Fadolivirus FV1/VV64</name>
    <dbReference type="NCBI Taxonomy" id="3070911"/>
    <lineage>
        <taxon>Viruses</taxon>
        <taxon>Varidnaviria</taxon>
        <taxon>Bamfordvirae</taxon>
        <taxon>Nucleocytoviricota</taxon>
        <taxon>Megaviricetes</taxon>
        <taxon>Imitervirales</taxon>
        <taxon>Mimiviridae</taxon>
        <taxon>Klosneuvirinae</taxon>
        <taxon>Fadolivirus</taxon>
        <taxon>Fadolivirus algeromassiliense</taxon>
    </lineage>
</organism>
<keyword evidence="1" id="KW-0347">Helicase</keyword>
<dbReference type="GO" id="GO:0004386">
    <property type="term" value="F:helicase activity"/>
    <property type="evidence" value="ECO:0007669"/>
    <property type="project" value="UniProtKB-KW"/>
</dbReference>
<evidence type="ECO:0000313" key="2">
    <source>
        <dbReference type="Proteomes" id="UP001162001"/>
    </source>
</evidence>
<name>A0A7D3V7M1_9VIRU</name>
<sequence>MSIYNFYIVTGLSGSGKTTFCKNKNTLSIDDIINYSKLIINYNKIIEWINKTKNKNTDFYLDGYVFSIDPDLHKLYDILNKLGQFKVNFIFIYANNINMYRNAYKGKLNLGPSFKELVNYSDKNLADHIKTSTLNIITCTNNLNIDTTYLCRNTDGTLKISTIDELTQFLTNL</sequence>
<keyword evidence="2" id="KW-1185">Reference proteome</keyword>
<gene>
    <name evidence="1" type="ORF">Fadolivirus_1_698</name>
</gene>
<reference evidence="1 2" key="1">
    <citation type="submission" date="2020-04" db="EMBL/GenBank/DDBJ databases">
        <title>Advantages and limits of metagenomic assembly and binning of a giant virus.</title>
        <authorList>
            <person name="Schulz F."/>
            <person name="Andreani J."/>
            <person name="Francis R."/>
            <person name="Boudjemaa H."/>
            <person name="Bou Khalil J.Y."/>
            <person name="Lee J."/>
            <person name="La Scola B."/>
            <person name="Woyke T."/>
        </authorList>
    </citation>
    <scope>NUCLEOTIDE SEQUENCE [LARGE SCALE GENOMIC DNA]</scope>
    <source>
        <strain evidence="1 2">FV1/VV64</strain>
    </source>
</reference>
<keyword evidence="1" id="KW-0547">Nucleotide-binding</keyword>
<accession>A0A7D3V7M1</accession>